<dbReference type="PANTHER" id="PTHR45586:SF1">
    <property type="entry name" value="LIPOPOLYSACCHARIDE ASSEMBLY PROTEIN B"/>
    <property type="match status" value="1"/>
</dbReference>
<accession>A0AA41X3G8</accession>
<dbReference type="Gene3D" id="1.25.40.10">
    <property type="entry name" value="Tetratricopeptide repeat domain"/>
    <property type="match status" value="2"/>
</dbReference>
<evidence type="ECO:0000256" key="4">
    <source>
        <dbReference type="SAM" id="Phobius"/>
    </source>
</evidence>
<dbReference type="Pfam" id="PF13432">
    <property type="entry name" value="TPR_16"/>
    <property type="match status" value="2"/>
</dbReference>
<keyword evidence="1" id="KW-0677">Repeat</keyword>
<dbReference type="InterPro" id="IPR019734">
    <property type="entry name" value="TPR_rpt"/>
</dbReference>
<dbReference type="EMBL" id="JANATA010000028">
    <property type="protein sequence ID" value="MCP3429676.1"/>
    <property type="molecule type" value="Genomic_DNA"/>
</dbReference>
<organism evidence="5 6">
    <name type="scientific">Opacimonas viscosa</name>
    <dbReference type="NCBI Taxonomy" id="2961944"/>
    <lineage>
        <taxon>Bacteria</taxon>
        <taxon>Pseudomonadati</taxon>
        <taxon>Pseudomonadota</taxon>
        <taxon>Gammaproteobacteria</taxon>
        <taxon>Alteromonadales</taxon>
        <taxon>Alteromonadaceae</taxon>
        <taxon>Opacimonas</taxon>
    </lineage>
</organism>
<dbReference type="PANTHER" id="PTHR45586">
    <property type="entry name" value="TPR REPEAT-CONTAINING PROTEIN PA4667"/>
    <property type="match status" value="1"/>
</dbReference>
<keyword evidence="6" id="KW-1185">Reference proteome</keyword>
<name>A0AA41X3G8_9ALTE</name>
<keyword evidence="4" id="KW-0472">Membrane</keyword>
<protein>
    <submittedName>
        <fullName evidence="5">Tetratricopeptide repeat protein</fullName>
    </submittedName>
</protein>
<dbReference type="AlphaFoldDB" id="A0AA41X3G8"/>
<dbReference type="InterPro" id="IPR011990">
    <property type="entry name" value="TPR-like_helical_dom_sf"/>
</dbReference>
<reference evidence="5" key="1">
    <citation type="submission" date="2022-07" db="EMBL/GenBank/DDBJ databases">
        <title>Characterization of the Novel Bacterium Alteromonas immobilis LMIT006 and Alteromonas gregis LMIT007.</title>
        <authorList>
            <person name="Lin X."/>
        </authorList>
    </citation>
    <scope>NUCLEOTIDE SEQUENCE</scope>
    <source>
        <strain evidence="5">LMIT007</strain>
    </source>
</reference>
<sequence length="324" mass="35773">MSVVNQMLRDLEQRQTSSDNTQTVYRSAQPPRTAMPFIIIGCCFSVIVLVSLFAPSLSEVLLKGPAQGETHTPTDKLPVMHSNDRGFVLNKTQPTVAVSTTNKVNLASNTRNNEDLRTSSNSTDLQHPPAAMSVARTATESMPANKSANPDPQTVTGMMVVQSAQDADTRVSLLQDKARLALQMNQFSDATEHLANLLKLAPEKNDMRLLLGRIYFQQNRIEQALTTLQNTATETDIGMEFIAFRAQLLTQTGEHRAAIADYNRLSESQPNNVKWLLGSAVAYDQLQAYNEAIIAYENIALNPNLPDNISTFVTQRLGELRTLI</sequence>
<proteinExistence type="predicted"/>
<evidence type="ECO:0000313" key="5">
    <source>
        <dbReference type="EMBL" id="MCP3429676.1"/>
    </source>
</evidence>
<evidence type="ECO:0000256" key="1">
    <source>
        <dbReference type="ARBA" id="ARBA00022737"/>
    </source>
</evidence>
<feature type="transmembrane region" description="Helical" evidence="4">
    <location>
        <begin position="34"/>
        <end position="54"/>
    </location>
</feature>
<dbReference type="RefSeq" id="WP_254102312.1">
    <property type="nucleotide sequence ID" value="NZ_JANATA010000028.1"/>
</dbReference>
<feature type="region of interest" description="Disordered" evidence="3">
    <location>
        <begin position="105"/>
        <end position="132"/>
    </location>
</feature>
<keyword evidence="4" id="KW-0812">Transmembrane</keyword>
<keyword evidence="4" id="KW-1133">Transmembrane helix</keyword>
<evidence type="ECO:0000256" key="3">
    <source>
        <dbReference type="SAM" id="MobiDB-lite"/>
    </source>
</evidence>
<dbReference type="SMART" id="SM00028">
    <property type="entry name" value="TPR"/>
    <property type="match status" value="3"/>
</dbReference>
<dbReference type="Proteomes" id="UP001165413">
    <property type="component" value="Unassembled WGS sequence"/>
</dbReference>
<dbReference type="InterPro" id="IPR051012">
    <property type="entry name" value="CellSynth/LPSAsmb/PSIAsmb"/>
</dbReference>
<gene>
    <name evidence="5" type="ORF">NLF92_12045</name>
</gene>
<keyword evidence="2" id="KW-0802">TPR repeat</keyword>
<evidence type="ECO:0000256" key="2">
    <source>
        <dbReference type="ARBA" id="ARBA00022803"/>
    </source>
</evidence>
<dbReference type="SUPFAM" id="SSF48452">
    <property type="entry name" value="TPR-like"/>
    <property type="match status" value="1"/>
</dbReference>
<comment type="caution">
    <text evidence="5">The sequence shown here is derived from an EMBL/GenBank/DDBJ whole genome shotgun (WGS) entry which is preliminary data.</text>
</comment>
<evidence type="ECO:0000313" key="6">
    <source>
        <dbReference type="Proteomes" id="UP001165413"/>
    </source>
</evidence>